<dbReference type="AlphaFoldDB" id="E3M7B1"/>
<proteinExistence type="predicted"/>
<evidence type="ECO:0000313" key="3">
    <source>
        <dbReference type="Proteomes" id="UP000008281"/>
    </source>
</evidence>
<dbReference type="InterPro" id="IPR001810">
    <property type="entry name" value="F-box_dom"/>
</dbReference>
<reference evidence="2" key="1">
    <citation type="submission" date="2007-07" db="EMBL/GenBank/DDBJ databases">
        <title>PCAP assembly of the Caenorhabditis remanei genome.</title>
        <authorList>
            <consortium name="The Caenorhabditis remanei Sequencing Consortium"/>
            <person name="Wilson R.K."/>
        </authorList>
    </citation>
    <scope>NUCLEOTIDE SEQUENCE [LARGE SCALE GENOMIC DNA]</scope>
    <source>
        <strain evidence="2">PB4641</strain>
    </source>
</reference>
<dbReference type="InParanoid" id="E3M7B1"/>
<dbReference type="CTD" id="9828522"/>
<name>E3M7B1_CAERE</name>
<dbReference type="KEGG" id="crq:GCK72_013930"/>
<evidence type="ECO:0000313" key="2">
    <source>
        <dbReference type="EMBL" id="EFO93730.1"/>
    </source>
</evidence>
<dbReference type="eggNOG" id="ENOG502TJRX">
    <property type="taxonomic scope" value="Eukaryota"/>
</dbReference>
<feature type="domain" description="F-box" evidence="1">
    <location>
        <begin position="3"/>
        <end position="44"/>
    </location>
</feature>
<dbReference type="Proteomes" id="UP000008281">
    <property type="component" value="Unassembled WGS sequence"/>
</dbReference>
<organism evidence="3">
    <name type="scientific">Caenorhabditis remanei</name>
    <name type="common">Caenorhabditis vulgaris</name>
    <dbReference type="NCBI Taxonomy" id="31234"/>
    <lineage>
        <taxon>Eukaryota</taxon>
        <taxon>Metazoa</taxon>
        <taxon>Ecdysozoa</taxon>
        <taxon>Nematoda</taxon>
        <taxon>Chromadorea</taxon>
        <taxon>Rhabditida</taxon>
        <taxon>Rhabditina</taxon>
        <taxon>Rhabditomorpha</taxon>
        <taxon>Rhabditoidea</taxon>
        <taxon>Rhabditidae</taxon>
        <taxon>Peloderinae</taxon>
        <taxon>Caenorhabditis</taxon>
    </lineage>
</organism>
<dbReference type="HOGENOM" id="CLU_072403_0_0_1"/>
<dbReference type="GeneID" id="9828522"/>
<gene>
    <name evidence="2" type="ORF">CRE_12692</name>
</gene>
<sequence>MKLFSLPYLAYSRIISSMCPMEVISLSFCSKKSKEKIKEIRFHIDYPGISTIVYKSKIPVFRLRFVSLTHQISIPFKSDQSCVGSKGRRFTANIDGVEHIFRCVDNQNGSVLYSNILNSGFKITNYIVDLVRGNLKYLVLDLNLIDDLKRFITETCLKSVSHIEIVSETVTSEKLSEFFSNIENPTKNVRIFSKVQGRVDPNLNIFQSDLLISDEAEWVKREHLLGFKGKLLLLNHPIFDIETIIEFINQWRNGNNTTLVALKMVELPQEALNRDRFISEFNAKPWDPTKREKYYIYEKEFANRLHNAMDCSEGLDFERHDGLLATINVIPSCGFFHFYVWHKRFNIA</sequence>
<dbReference type="RefSeq" id="XP_003107831.2">
    <property type="nucleotide sequence ID" value="XM_003107783.2"/>
</dbReference>
<dbReference type="PANTHER" id="PTHR21503">
    <property type="entry name" value="F-BOX-CONTAINING HYPOTHETICAL PROTEIN C.ELEGANS"/>
    <property type="match status" value="1"/>
</dbReference>
<keyword evidence="3" id="KW-1185">Reference proteome</keyword>
<dbReference type="PANTHER" id="PTHR21503:SF8">
    <property type="entry name" value="F-BOX ASSOCIATED DOMAIN-CONTAINING PROTEIN-RELATED"/>
    <property type="match status" value="1"/>
</dbReference>
<evidence type="ECO:0000259" key="1">
    <source>
        <dbReference type="Pfam" id="PF00646"/>
    </source>
</evidence>
<dbReference type="Pfam" id="PF00646">
    <property type="entry name" value="F-box"/>
    <property type="match status" value="1"/>
</dbReference>
<accession>E3M7B1</accession>
<dbReference type="EMBL" id="DS268427">
    <property type="protein sequence ID" value="EFO93730.1"/>
    <property type="molecule type" value="Genomic_DNA"/>
</dbReference>
<protein>
    <recommendedName>
        <fullName evidence="1">F-box domain-containing protein</fullName>
    </recommendedName>
</protein>